<feature type="domain" description="F5/8 type C" evidence="1">
    <location>
        <begin position="28"/>
        <end position="172"/>
    </location>
</feature>
<evidence type="ECO:0000313" key="3">
    <source>
        <dbReference type="Proteomes" id="UP000652013"/>
    </source>
</evidence>
<dbReference type="Pfam" id="PF00754">
    <property type="entry name" value="F5_F8_type_C"/>
    <property type="match status" value="1"/>
</dbReference>
<dbReference type="EMBL" id="BOOY01000027">
    <property type="protein sequence ID" value="GIJ04458.1"/>
    <property type="molecule type" value="Genomic_DNA"/>
</dbReference>
<comment type="caution">
    <text evidence="2">The sequence shown here is derived from an EMBL/GenBank/DDBJ whole genome shotgun (WGS) entry which is preliminary data.</text>
</comment>
<dbReference type="RefSeq" id="WP_203939689.1">
    <property type="nucleotide sequence ID" value="NZ_BAAAGJ010000005.1"/>
</dbReference>
<reference evidence="2" key="1">
    <citation type="submission" date="2021-01" db="EMBL/GenBank/DDBJ databases">
        <title>Whole genome shotgun sequence of Spirilliplanes yamanashiensis NBRC 15828.</title>
        <authorList>
            <person name="Komaki H."/>
            <person name="Tamura T."/>
        </authorList>
    </citation>
    <scope>NUCLEOTIDE SEQUENCE</scope>
    <source>
        <strain evidence="2">NBRC 15828</strain>
    </source>
</reference>
<dbReference type="PROSITE" id="PS50022">
    <property type="entry name" value="FA58C_3"/>
    <property type="match status" value="1"/>
</dbReference>
<gene>
    <name evidence="2" type="ORF">Sya03_38100</name>
</gene>
<dbReference type="Proteomes" id="UP000652013">
    <property type="component" value="Unassembled WGS sequence"/>
</dbReference>
<proteinExistence type="predicted"/>
<evidence type="ECO:0000313" key="2">
    <source>
        <dbReference type="EMBL" id="GIJ04458.1"/>
    </source>
</evidence>
<protein>
    <recommendedName>
        <fullName evidence="1">F5/8 type C domain-containing protein</fullName>
    </recommendedName>
</protein>
<dbReference type="InterPro" id="IPR008979">
    <property type="entry name" value="Galactose-bd-like_sf"/>
</dbReference>
<evidence type="ECO:0000259" key="1">
    <source>
        <dbReference type="PROSITE" id="PS50022"/>
    </source>
</evidence>
<name>A0A8J3Y9N4_9ACTN</name>
<accession>A0A8J3Y9N4</accession>
<sequence length="479" mass="50794">MPAHRQEHRRRWASVLVAVVAAGLLAGGLNTAWGAEGNLAAGRAATGSAPCTAAETPRTAVTASVRDKFCSAAERPFLQVDLGAPALVGRIVVQHAQAGGEPAAWNTRDFTLSVSADGAAFTAVAAVTGSTAATTAHTVTPVRARYVRLDVTRPTGTGDRAARIAELEVYPAAAPTPSIVPPVSAAPCHGDAPPLLTDFLQGHGHPLTRAACNADVAVYHDAALAAVPAGQTAWATAFTTDVWRYMKDAYGSCAVPRPACERFGEPRPLLALFHRTAGAGAGGTIRYRFDAATGNRATIDVAAGSWADSAMLRDVITHEACHHAEFDGQGVLDSPAFTVWGDSKWAEFCVYDFYVNTGRQADAERVRADFGAGRDALPPGAGPSAWFRDWFLPLWRDGGGRPDVMRRFFELTAEHFPRREYGGGAYAAYTRRMTAGEYVHFTSAAAGQDLSGRAAAAFGTGFDRAQFERARRDFPALTY</sequence>
<keyword evidence="3" id="KW-1185">Reference proteome</keyword>
<dbReference type="Gene3D" id="2.60.120.260">
    <property type="entry name" value="Galactose-binding domain-like"/>
    <property type="match status" value="1"/>
</dbReference>
<dbReference type="InterPro" id="IPR000421">
    <property type="entry name" value="FA58C"/>
</dbReference>
<dbReference type="AlphaFoldDB" id="A0A8J3Y9N4"/>
<organism evidence="2 3">
    <name type="scientific">Spirilliplanes yamanashiensis</name>
    <dbReference type="NCBI Taxonomy" id="42233"/>
    <lineage>
        <taxon>Bacteria</taxon>
        <taxon>Bacillati</taxon>
        <taxon>Actinomycetota</taxon>
        <taxon>Actinomycetes</taxon>
        <taxon>Micromonosporales</taxon>
        <taxon>Micromonosporaceae</taxon>
        <taxon>Spirilliplanes</taxon>
    </lineage>
</organism>
<dbReference type="SUPFAM" id="SSF49785">
    <property type="entry name" value="Galactose-binding domain-like"/>
    <property type="match status" value="1"/>
</dbReference>